<keyword evidence="3" id="KW-1003">Cell membrane</keyword>
<feature type="transmembrane region" description="Helical" evidence="8">
    <location>
        <begin position="49"/>
        <end position="72"/>
    </location>
</feature>
<name>A0ABW2PL33_9BACL</name>
<organism evidence="10 11">
    <name type="scientific">Exiguobacterium aestuarii</name>
    <dbReference type="NCBI Taxonomy" id="273527"/>
    <lineage>
        <taxon>Bacteria</taxon>
        <taxon>Bacillati</taxon>
        <taxon>Bacillota</taxon>
        <taxon>Bacilli</taxon>
        <taxon>Bacillales</taxon>
        <taxon>Bacillales Family XII. Incertae Sedis</taxon>
        <taxon>Exiguobacterium</taxon>
    </lineage>
</organism>
<evidence type="ECO:0000256" key="6">
    <source>
        <dbReference type="ARBA" id="ARBA00022989"/>
    </source>
</evidence>
<evidence type="ECO:0000256" key="8">
    <source>
        <dbReference type="SAM" id="Phobius"/>
    </source>
</evidence>
<evidence type="ECO:0000313" key="10">
    <source>
        <dbReference type="EMBL" id="MFC7389212.1"/>
    </source>
</evidence>
<comment type="subcellular location">
    <subcellularLocation>
        <location evidence="1">Cell membrane</location>
        <topology evidence="1">Multi-pass membrane protein</topology>
    </subcellularLocation>
</comment>
<feature type="transmembrane region" description="Helical" evidence="8">
    <location>
        <begin position="311"/>
        <end position="333"/>
    </location>
</feature>
<gene>
    <name evidence="10" type="ORF">ACFQO8_03585</name>
</gene>
<dbReference type="Pfam" id="PF13303">
    <property type="entry name" value="PTS_EIIC_2"/>
    <property type="match status" value="1"/>
</dbReference>
<evidence type="ECO:0000256" key="3">
    <source>
        <dbReference type="ARBA" id="ARBA00022475"/>
    </source>
</evidence>
<comment type="caution">
    <text evidence="10">The sequence shown here is derived from an EMBL/GenBank/DDBJ whole genome shotgun (WGS) entry which is preliminary data.</text>
</comment>
<keyword evidence="2" id="KW-0813">Transport</keyword>
<feature type="transmembrane region" description="Helical" evidence="8">
    <location>
        <begin position="102"/>
        <end position="125"/>
    </location>
</feature>
<feature type="transmembrane region" description="Helical" evidence="8">
    <location>
        <begin position="215"/>
        <end position="234"/>
    </location>
</feature>
<feature type="transmembrane region" description="Helical" evidence="8">
    <location>
        <begin position="260"/>
        <end position="279"/>
    </location>
</feature>
<proteinExistence type="predicted"/>
<evidence type="ECO:0000256" key="5">
    <source>
        <dbReference type="ARBA" id="ARBA00022692"/>
    </source>
</evidence>
<evidence type="ECO:0000256" key="2">
    <source>
        <dbReference type="ARBA" id="ARBA00022448"/>
    </source>
</evidence>
<keyword evidence="4" id="KW-0762">Sugar transport</keyword>
<evidence type="ECO:0000256" key="7">
    <source>
        <dbReference type="ARBA" id="ARBA00023136"/>
    </source>
</evidence>
<dbReference type="InterPro" id="IPR003352">
    <property type="entry name" value="PTS_EIIC"/>
</dbReference>
<keyword evidence="5 8" id="KW-0812">Transmembrane</keyword>
<keyword evidence="6 8" id="KW-1133">Transmembrane helix</keyword>
<feature type="transmembrane region" description="Helical" evidence="8">
    <location>
        <begin position="137"/>
        <end position="159"/>
    </location>
</feature>
<keyword evidence="11" id="KW-1185">Reference proteome</keyword>
<protein>
    <submittedName>
        <fullName evidence="10">PTS transporter subunit IIC</fullName>
    </submittedName>
</protein>
<dbReference type="RefSeq" id="WP_214787017.1">
    <property type="nucleotide sequence ID" value="NZ_JANIEL010000021.1"/>
</dbReference>
<dbReference type="EMBL" id="JBHTCE010000001">
    <property type="protein sequence ID" value="MFC7389212.1"/>
    <property type="molecule type" value="Genomic_DNA"/>
</dbReference>
<feature type="domain" description="Phosphotransferase system EIIC" evidence="9">
    <location>
        <begin position="15"/>
        <end position="347"/>
    </location>
</feature>
<reference evidence="11" key="1">
    <citation type="journal article" date="2019" name="Int. J. Syst. Evol. Microbiol.">
        <title>The Global Catalogue of Microorganisms (GCM) 10K type strain sequencing project: providing services to taxonomists for standard genome sequencing and annotation.</title>
        <authorList>
            <consortium name="The Broad Institute Genomics Platform"/>
            <consortium name="The Broad Institute Genome Sequencing Center for Infectious Disease"/>
            <person name="Wu L."/>
            <person name="Ma J."/>
        </authorList>
    </citation>
    <scope>NUCLEOTIDE SEQUENCE [LARGE SCALE GENOMIC DNA]</scope>
    <source>
        <strain evidence="11">CCUG 55590</strain>
    </source>
</reference>
<feature type="transmembrane region" description="Helical" evidence="8">
    <location>
        <begin position="286"/>
        <end position="305"/>
    </location>
</feature>
<feature type="transmembrane region" description="Helical" evidence="8">
    <location>
        <begin position="79"/>
        <end position="96"/>
    </location>
</feature>
<sequence>MMTEQATSTTKQFTMNVLNGLSMAILIALIPSALLGELTKAILPYFPSLQFILDATTIAMRLLPAIIGLAVAMQFGRSILEAGTIAIATYVGSGAVRINEGAFVMAGIGDVITAGVTAAIATLLVMKLAPHLKTYTVIVMPMTVIVVAGGIGSFLLTYISQITTYIGYLIMTMTDLQPVLMGILIAMAFSLIIVSPISTVGIATAISLSGVAAGAANLGVVAAGFGLAIAGWQANATGTSIAHFLGSPKIQMANFVRRPIMMLPILANAAILGALAGILRIEGTPISAGFGVSGLIGPVNALHLMPGGFALFNVLLVIVLFGLIPVGLGIFFYRVFERATLVKSDHYRLDFE</sequence>
<evidence type="ECO:0000256" key="4">
    <source>
        <dbReference type="ARBA" id="ARBA00022597"/>
    </source>
</evidence>
<evidence type="ECO:0000259" key="9">
    <source>
        <dbReference type="Pfam" id="PF13303"/>
    </source>
</evidence>
<evidence type="ECO:0000313" key="11">
    <source>
        <dbReference type="Proteomes" id="UP001596439"/>
    </source>
</evidence>
<feature type="transmembrane region" description="Helical" evidence="8">
    <location>
        <begin position="179"/>
        <end position="203"/>
    </location>
</feature>
<keyword evidence="7 8" id="KW-0472">Membrane</keyword>
<accession>A0ABW2PL33</accession>
<feature type="transmembrane region" description="Helical" evidence="8">
    <location>
        <begin position="21"/>
        <end position="43"/>
    </location>
</feature>
<evidence type="ECO:0000256" key="1">
    <source>
        <dbReference type="ARBA" id="ARBA00004651"/>
    </source>
</evidence>
<dbReference type="Proteomes" id="UP001596439">
    <property type="component" value="Unassembled WGS sequence"/>
</dbReference>